<sequence>MNPYQDLTSYLKIVYQNLGTLHHNLVGKSFFVIHPLLGEWYNEIGEMTDDLIERGIPLGFAEPSIKDAVLAYTNDLLGVENRECEDTIILAKDNFINIIEKMTTAKDGLPVDVQNKIDEYIYYLRKEADYKMGQYLGGMKNTATVDIDDD</sequence>
<dbReference type="SUPFAM" id="SSF47240">
    <property type="entry name" value="Ferritin-like"/>
    <property type="match status" value="1"/>
</dbReference>
<evidence type="ECO:0008006" key="2">
    <source>
        <dbReference type="Google" id="ProtNLM"/>
    </source>
</evidence>
<organism evidence="1">
    <name type="scientific">Thomasclavelia ramosa</name>
    <dbReference type="NCBI Taxonomy" id="1547"/>
    <lineage>
        <taxon>Bacteria</taxon>
        <taxon>Bacillati</taxon>
        <taxon>Bacillota</taxon>
        <taxon>Erysipelotrichia</taxon>
        <taxon>Erysipelotrichales</taxon>
        <taxon>Coprobacillaceae</taxon>
        <taxon>Thomasclavelia</taxon>
    </lineage>
</organism>
<dbReference type="AlphaFoldDB" id="A0A6N3AEF1"/>
<accession>A0A6N3AEF1</accession>
<gene>
    <name evidence="1" type="ORF">CRLFYP8_02429</name>
</gene>
<protein>
    <recommendedName>
        <fullName evidence="2">DNA starvation/stationary phase protection protein</fullName>
    </recommendedName>
</protein>
<dbReference type="InterPro" id="IPR009078">
    <property type="entry name" value="Ferritin-like_SF"/>
</dbReference>
<reference evidence="1" key="1">
    <citation type="submission" date="2019-11" db="EMBL/GenBank/DDBJ databases">
        <authorList>
            <person name="Feng L."/>
        </authorList>
    </citation>
    <scope>NUCLEOTIDE SEQUENCE</scope>
    <source>
        <strain evidence="1">CramosumLFYP8</strain>
    </source>
</reference>
<dbReference type="EMBL" id="CACRTL010000019">
    <property type="protein sequence ID" value="VYT88717.1"/>
    <property type="molecule type" value="Genomic_DNA"/>
</dbReference>
<dbReference type="RefSeq" id="WP_118248803.1">
    <property type="nucleotide sequence ID" value="NZ_CACRTL010000019.1"/>
</dbReference>
<evidence type="ECO:0000313" key="1">
    <source>
        <dbReference type="EMBL" id="VYT88717.1"/>
    </source>
</evidence>
<name>A0A6N3AEF1_9FIRM</name>
<dbReference type="Gene3D" id="1.20.1260.10">
    <property type="match status" value="1"/>
</dbReference>
<dbReference type="InterPro" id="IPR012347">
    <property type="entry name" value="Ferritin-like"/>
</dbReference>
<proteinExistence type="predicted"/>